<dbReference type="RefSeq" id="WP_023388961.1">
    <property type="nucleotide sequence ID" value="NZ_AXUN02000217.1"/>
</dbReference>
<dbReference type="Proteomes" id="UP000017747">
    <property type="component" value="Unassembled WGS sequence"/>
</dbReference>
<gene>
    <name evidence="4" type="ORF">T472_0217485</name>
</gene>
<feature type="domain" description="Cytochrome b5 heme-binding" evidence="3">
    <location>
        <begin position="88"/>
        <end position="159"/>
    </location>
</feature>
<proteinExistence type="predicted"/>
<keyword evidence="2" id="KW-0732">Signal</keyword>
<feature type="chain" id="PRO_5038365536" evidence="2">
    <location>
        <begin position="23"/>
        <end position="160"/>
    </location>
</feature>
<sequence length="160" mass="16780">MIRNKKMMAASLALVLGTFALAGCTRSEAAGAMDNSVAAAQTEGNGEDAVSSATGGKGIPGEKGHKVERGTRPDEETYVVQTIPDKTFTLEELSKFDGKDGADAYIAIDGIVYNVTDADGWTEGEHEGYFAGQDLTAAFESSPHKASMLNALEIMGKLAE</sequence>
<comment type="caution">
    <text evidence="4">The sequence shown here is derived from an EMBL/GenBank/DDBJ whole genome shotgun (WGS) entry which is preliminary data.</text>
</comment>
<dbReference type="InterPro" id="IPR036400">
    <property type="entry name" value="Cyt_B5-like_heme/steroid_sf"/>
</dbReference>
<evidence type="ECO:0000256" key="1">
    <source>
        <dbReference type="SAM" id="MobiDB-lite"/>
    </source>
</evidence>
<keyword evidence="5" id="KW-1185">Reference proteome</keyword>
<dbReference type="STRING" id="994573.T472_0217485"/>
<accession>V7HZF6</accession>
<protein>
    <submittedName>
        <fullName evidence="4">Cytochrome B5</fullName>
    </submittedName>
</protein>
<dbReference type="EMBL" id="AXUN02000217">
    <property type="protein sequence ID" value="ETA79370.1"/>
    <property type="molecule type" value="Genomic_DNA"/>
</dbReference>
<evidence type="ECO:0000313" key="5">
    <source>
        <dbReference type="Proteomes" id="UP000017747"/>
    </source>
</evidence>
<reference evidence="4 5" key="1">
    <citation type="journal article" date="2014" name="Genome Announc.">
        <title>Genome Sequence of Youngiibacter fragilis, the Type Strain of the Genus Youngiibacter.</title>
        <authorList>
            <person name="Wawrik C.B."/>
            <person name="Callaghan A.V."/>
            <person name="Stamps B.W."/>
            <person name="Wawrik B."/>
        </authorList>
    </citation>
    <scope>NUCLEOTIDE SEQUENCE [LARGE SCALE GENOMIC DNA]</scope>
    <source>
        <strain evidence="4 5">232.1</strain>
    </source>
</reference>
<dbReference type="SMART" id="SM01117">
    <property type="entry name" value="Cyt-b5"/>
    <property type="match status" value="1"/>
</dbReference>
<feature type="region of interest" description="Disordered" evidence="1">
    <location>
        <begin position="42"/>
        <end position="71"/>
    </location>
</feature>
<dbReference type="SUPFAM" id="SSF55856">
    <property type="entry name" value="Cytochrome b5-like heme/steroid binding domain"/>
    <property type="match status" value="1"/>
</dbReference>
<dbReference type="eggNOG" id="COG4892">
    <property type="taxonomic scope" value="Bacteria"/>
</dbReference>
<dbReference type="InterPro" id="IPR001199">
    <property type="entry name" value="Cyt_B5-like_heme/steroid-bd"/>
</dbReference>
<organism evidence="4 5">
    <name type="scientific">Youngiibacter fragilis 232.1</name>
    <dbReference type="NCBI Taxonomy" id="994573"/>
    <lineage>
        <taxon>Bacteria</taxon>
        <taxon>Bacillati</taxon>
        <taxon>Bacillota</taxon>
        <taxon>Clostridia</taxon>
        <taxon>Eubacteriales</taxon>
        <taxon>Clostridiaceae</taxon>
        <taxon>Youngiibacter</taxon>
    </lineage>
</organism>
<dbReference type="AlphaFoldDB" id="V7HZF6"/>
<evidence type="ECO:0000313" key="4">
    <source>
        <dbReference type="EMBL" id="ETA79370.1"/>
    </source>
</evidence>
<dbReference type="Pfam" id="PF00173">
    <property type="entry name" value="Cyt-b5"/>
    <property type="match status" value="1"/>
</dbReference>
<evidence type="ECO:0000256" key="2">
    <source>
        <dbReference type="SAM" id="SignalP"/>
    </source>
</evidence>
<dbReference type="PROSITE" id="PS51257">
    <property type="entry name" value="PROKAR_LIPOPROTEIN"/>
    <property type="match status" value="1"/>
</dbReference>
<feature type="compositionally biased region" description="Basic and acidic residues" evidence="1">
    <location>
        <begin position="60"/>
        <end position="71"/>
    </location>
</feature>
<name>V7HZF6_9CLOT</name>
<feature type="signal peptide" evidence="2">
    <location>
        <begin position="1"/>
        <end position="22"/>
    </location>
</feature>
<dbReference type="Gene3D" id="3.10.120.10">
    <property type="entry name" value="Cytochrome b5-like heme/steroid binding domain"/>
    <property type="match status" value="1"/>
</dbReference>
<evidence type="ECO:0000259" key="3">
    <source>
        <dbReference type="SMART" id="SM01117"/>
    </source>
</evidence>